<dbReference type="EMBL" id="LR134363">
    <property type="protein sequence ID" value="VEG74251.1"/>
    <property type="molecule type" value="Genomic_DNA"/>
</dbReference>
<dbReference type="GO" id="GO:0005524">
    <property type="term" value="F:ATP binding"/>
    <property type="evidence" value="ECO:0007669"/>
    <property type="project" value="UniProtKB-KW"/>
</dbReference>
<feature type="binding site" evidence="4">
    <location>
        <begin position="150"/>
        <end position="158"/>
    </location>
    <ligand>
        <name>ATP</name>
        <dbReference type="ChEBI" id="CHEBI:30616"/>
    </ligand>
</feature>
<dbReference type="STRING" id="1278298.GCA_000428685_02270"/>
<dbReference type="Pfam" id="PF01812">
    <property type="entry name" value="5-FTHF_cyc-lig"/>
    <property type="match status" value="1"/>
</dbReference>
<dbReference type="Gene3D" id="3.40.50.10420">
    <property type="entry name" value="NagB/RpiA/CoA transferase-like"/>
    <property type="match status" value="1"/>
</dbReference>
<dbReference type="PANTHER" id="PTHR23407">
    <property type="entry name" value="ATPASE INHIBITOR/5-FORMYLTETRAHYDROFOLATE CYCLO-LIGASE"/>
    <property type="match status" value="1"/>
</dbReference>
<dbReference type="Proteomes" id="UP000276899">
    <property type="component" value="Chromosome"/>
</dbReference>
<keyword evidence="3 4" id="KW-0067">ATP-binding</keyword>
<evidence type="ECO:0000313" key="7">
    <source>
        <dbReference type="Proteomes" id="UP000276899"/>
    </source>
</evidence>
<keyword evidence="5" id="KW-0479">Metal-binding</keyword>
<dbReference type="PANTHER" id="PTHR23407:SF1">
    <property type="entry name" value="5-FORMYLTETRAHYDROFOLATE CYCLO-LIGASE"/>
    <property type="match status" value="1"/>
</dbReference>
<gene>
    <name evidence="6" type="primary">ygfA</name>
    <name evidence="6" type="ORF">NCTC11923_00877</name>
</gene>
<dbReference type="InterPro" id="IPR037171">
    <property type="entry name" value="NagB/RpiA_transferase-like"/>
</dbReference>
<feature type="binding site" evidence="4">
    <location>
        <begin position="20"/>
        <end position="24"/>
    </location>
    <ligand>
        <name>ATP</name>
        <dbReference type="ChEBI" id="CHEBI:30616"/>
    </ligand>
</feature>
<evidence type="ECO:0000256" key="1">
    <source>
        <dbReference type="ARBA" id="ARBA00010638"/>
    </source>
</evidence>
<accession>A0A448KBG4</accession>
<name>A0A448KBG4_9ACTO</name>
<dbReference type="SUPFAM" id="SSF100950">
    <property type="entry name" value="NagB/RpiA/CoA transferase-like"/>
    <property type="match status" value="1"/>
</dbReference>
<keyword evidence="7" id="KW-1185">Reference proteome</keyword>
<dbReference type="NCBIfam" id="TIGR02727">
    <property type="entry name" value="MTHFS_bact"/>
    <property type="match status" value="1"/>
</dbReference>
<evidence type="ECO:0000256" key="3">
    <source>
        <dbReference type="ARBA" id="ARBA00022840"/>
    </source>
</evidence>
<dbReference type="GO" id="GO:0009396">
    <property type="term" value="P:folic acid-containing compound biosynthetic process"/>
    <property type="evidence" value="ECO:0007669"/>
    <property type="project" value="TreeGrafter"/>
</dbReference>
<comment type="cofactor">
    <cofactor evidence="5">
        <name>Mg(2+)</name>
        <dbReference type="ChEBI" id="CHEBI:18420"/>
    </cofactor>
</comment>
<dbReference type="AlphaFoldDB" id="A0A448KBG4"/>
<comment type="catalytic activity">
    <reaction evidence="5">
        <text>(6S)-5-formyl-5,6,7,8-tetrahydrofolate + ATP = (6R)-5,10-methenyltetrahydrofolate + ADP + phosphate</text>
        <dbReference type="Rhea" id="RHEA:10488"/>
        <dbReference type="ChEBI" id="CHEBI:30616"/>
        <dbReference type="ChEBI" id="CHEBI:43474"/>
        <dbReference type="ChEBI" id="CHEBI:57455"/>
        <dbReference type="ChEBI" id="CHEBI:57457"/>
        <dbReference type="ChEBI" id="CHEBI:456216"/>
        <dbReference type="EC" id="6.3.3.2"/>
    </reaction>
</comment>
<keyword evidence="6" id="KW-0436">Ligase</keyword>
<feature type="binding site" evidence="4">
    <location>
        <position position="66"/>
    </location>
    <ligand>
        <name>substrate</name>
    </ligand>
</feature>
<dbReference type="RefSeq" id="WP_026427222.1">
    <property type="nucleotide sequence ID" value="NZ_CBCRWE010000063.1"/>
</dbReference>
<keyword evidence="2 4" id="KW-0547">Nucleotide-binding</keyword>
<evidence type="ECO:0000256" key="5">
    <source>
        <dbReference type="RuleBase" id="RU361279"/>
    </source>
</evidence>
<proteinExistence type="inferred from homology"/>
<sequence length="215" mass="22846">MSDGAPTLPDTGRLAPDDAKEQLRTALRDRRRSRHPHDRAHGPACHALTEHALEAVAGAGCVAAFVSTGAEPCTRLLLESLHTRGVRVLLPALGPQLARSWAEYRGASDLGERAPGRPPEPGGEALDSQALAQADAVLLPALAVDRAGRRLGQGGGWYDRVLPLRRPGVPTFAVLHPDELVPGPLPTEEHDQPVEAVITAEQWFLLEGSQFASGS</sequence>
<evidence type="ECO:0000256" key="4">
    <source>
        <dbReference type="PIRSR" id="PIRSR006806-1"/>
    </source>
</evidence>
<dbReference type="GO" id="GO:0030272">
    <property type="term" value="F:5-formyltetrahydrofolate cyclo-ligase activity"/>
    <property type="evidence" value="ECO:0007669"/>
    <property type="project" value="UniProtKB-EC"/>
</dbReference>
<dbReference type="GO" id="GO:0035999">
    <property type="term" value="P:tetrahydrofolate interconversion"/>
    <property type="evidence" value="ECO:0007669"/>
    <property type="project" value="TreeGrafter"/>
</dbReference>
<keyword evidence="5" id="KW-0460">Magnesium</keyword>
<evidence type="ECO:0000313" key="6">
    <source>
        <dbReference type="EMBL" id="VEG74251.1"/>
    </source>
</evidence>
<dbReference type="InterPro" id="IPR024185">
    <property type="entry name" value="FTHF_cligase-like_sf"/>
</dbReference>
<comment type="similarity">
    <text evidence="1 5">Belongs to the 5-formyltetrahydrofolate cyclo-ligase family.</text>
</comment>
<dbReference type="GO" id="GO:0046872">
    <property type="term" value="F:metal ion binding"/>
    <property type="evidence" value="ECO:0007669"/>
    <property type="project" value="UniProtKB-KW"/>
</dbReference>
<dbReference type="KEGG" id="asla:NCTC11923_00877"/>
<feature type="binding site" evidence="4">
    <location>
        <position position="71"/>
    </location>
    <ligand>
        <name>substrate</name>
    </ligand>
</feature>
<dbReference type="PIRSF" id="PIRSF006806">
    <property type="entry name" value="FTHF_cligase"/>
    <property type="match status" value="1"/>
</dbReference>
<reference evidence="6 7" key="1">
    <citation type="submission" date="2018-12" db="EMBL/GenBank/DDBJ databases">
        <authorList>
            <consortium name="Pathogen Informatics"/>
        </authorList>
    </citation>
    <scope>NUCLEOTIDE SEQUENCE [LARGE SCALE GENOMIC DNA]</scope>
    <source>
        <strain evidence="6 7">NCTC11923</strain>
    </source>
</reference>
<organism evidence="6 7">
    <name type="scientific">Actinomyces slackii</name>
    <dbReference type="NCBI Taxonomy" id="52774"/>
    <lineage>
        <taxon>Bacteria</taxon>
        <taxon>Bacillati</taxon>
        <taxon>Actinomycetota</taxon>
        <taxon>Actinomycetes</taxon>
        <taxon>Actinomycetales</taxon>
        <taxon>Actinomycetaceae</taxon>
        <taxon>Actinomyces</taxon>
    </lineage>
</organism>
<protein>
    <recommendedName>
        <fullName evidence="5">5-formyltetrahydrofolate cyclo-ligase</fullName>
        <ecNumber evidence="5">6.3.3.2</ecNumber>
    </recommendedName>
</protein>
<dbReference type="InterPro" id="IPR002698">
    <property type="entry name" value="FTHF_cligase"/>
</dbReference>
<dbReference type="EC" id="6.3.3.2" evidence="5"/>
<evidence type="ECO:0000256" key="2">
    <source>
        <dbReference type="ARBA" id="ARBA00022741"/>
    </source>
</evidence>